<gene>
    <name evidence="2" type="ORF">E0W69_019730</name>
</gene>
<proteinExistence type="predicted"/>
<keyword evidence="3" id="KW-1185">Reference proteome</keyword>
<reference evidence="2 3" key="1">
    <citation type="submission" date="2019-09" db="EMBL/GenBank/DDBJ databases">
        <title>Complete genome sequence of Arachidicoccus sp. B3-10 isolated from apple orchard soil.</title>
        <authorList>
            <person name="Kim H.S."/>
            <person name="Han K.-I."/>
            <person name="Suh M.K."/>
            <person name="Lee K.C."/>
            <person name="Eom M.K."/>
            <person name="Kim J.-S."/>
            <person name="Kang S.W."/>
            <person name="Sin Y."/>
            <person name="Lee J.-S."/>
        </authorList>
    </citation>
    <scope>NUCLEOTIDE SEQUENCE [LARGE SCALE GENOMIC DNA]</scope>
    <source>
        <strain evidence="2 3">B3-10</strain>
    </source>
</reference>
<protein>
    <recommendedName>
        <fullName evidence="4">DUF4197 domain-containing protein</fullName>
    </recommendedName>
</protein>
<dbReference type="OrthoDB" id="673101at2"/>
<evidence type="ECO:0008006" key="4">
    <source>
        <dbReference type="Google" id="ProtNLM"/>
    </source>
</evidence>
<evidence type="ECO:0000313" key="3">
    <source>
        <dbReference type="Proteomes" id="UP000292424"/>
    </source>
</evidence>
<keyword evidence="1" id="KW-0732">Signal</keyword>
<evidence type="ECO:0000313" key="2">
    <source>
        <dbReference type="EMBL" id="QES90787.1"/>
    </source>
</evidence>
<evidence type="ECO:0000256" key="1">
    <source>
        <dbReference type="SAM" id="SignalP"/>
    </source>
</evidence>
<dbReference type="KEGG" id="arac:E0W69_019730"/>
<feature type="signal peptide" evidence="1">
    <location>
        <begin position="1"/>
        <end position="21"/>
    </location>
</feature>
<name>A0A5P2G666_9BACT</name>
<feature type="chain" id="PRO_5024343741" description="DUF4197 domain-containing protein" evidence="1">
    <location>
        <begin position="22"/>
        <end position="144"/>
    </location>
</feature>
<dbReference type="EMBL" id="CP044016">
    <property type="protein sequence ID" value="QES90787.1"/>
    <property type="molecule type" value="Genomic_DNA"/>
</dbReference>
<sequence>MKKRFLVLFVLGLGLSSATFAQSSLLSKAESAISGGSALSMLSGGTSVSSLTKTIVEKSLTPKLSLTSAQTPGVTSAVSDFLTKKKSILSLAQTDKSAYTTKQNSLFSSLKTKLAGILLKQQMNKFLGLQSSTSSSSPLSLLFK</sequence>
<dbReference type="AlphaFoldDB" id="A0A5P2G666"/>
<dbReference type="Proteomes" id="UP000292424">
    <property type="component" value="Chromosome"/>
</dbReference>
<organism evidence="2 3">
    <name type="scientific">Rhizosphaericola mali</name>
    <dbReference type="NCBI Taxonomy" id="2545455"/>
    <lineage>
        <taxon>Bacteria</taxon>
        <taxon>Pseudomonadati</taxon>
        <taxon>Bacteroidota</taxon>
        <taxon>Chitinophagia</taxon>
        <taxon>Chitinophagales</taxon>
        <taxon>Chitinophagaceae</taxon>
        <taxon>Rhizosphaericola</taxon>
    </lineage>
</organism>
<accession>A0A5P2G666</accession>
<dbReference type="RefSeq" id="WP_131331770.1">
    <property type="nucleotide sequence ID" value="NZ_CP044016.1"/>
</dbReference>